<reference evidence="6 7" key="1">
    <citation type="submission" date="2019-08" db="EMBL/GenBank/DDBJ databases">
        <title>In-depth cultivation of the pig gut microbiome towards novel bacterial diversity and tailored functional studies.</title>
        <authorList>
            <person name="Wylensek D."/>
            <person name="Hitch T.C.A."/>
            <person name="Clavel T."/>
        </authorList>
    </citation>
    <scope>NUCLEOTIDE SEQUENCE [LARGE SCALE GENOMIC DNA]</scope>
    <source>
        <strain evidence="6 7">CA-Schmier-601-WT-3</strain>
    </source>
</reference>
<dbReference type="CDD" id="cd05466">
    <property type="entry name" value="PBP2_LTTR_substrate"/>
    <property type="match status" value="1"/>
</dbReference>
<keyword evidence="7" id="KW-1185">Reference proteome</keyword>
<dbReference type="AlphaFoldDB" id="A0A844FSE5"/>
<evidence type="ECO:0000256" key="3">
    <source>
        <dbReference type="ARBA" id="ARBA00023125"/>
    </source>
</evidence>
<dbReference type="InterPro" id="IPR036388">
    <property type="entry name" value="WH-like_DNA-bd_sf"/>
</dbReference>
<dbReference type="InterPro" id="IPR000847">
    <property type="entry name" value="LysR_HTH_N"/>
</dbReference>
<dbReference type="Proteomes" id="UP000442619">
    <property type="component" value="Unassembled WGS sequence"/>
</dbReference>
<dbReference type="GO" id="GO:0003700">
    <property type="term" value="F:DNA-binding transcription factor activity"/>
    <property type="evidence" value="ECO:0007669"/>
    <property type="project" value="InterPro"/>
</dbReference>
<evidence type="ECO:0000256" key="2">
    <source>
        <dbReference type="ARBA" id="ARBA00023015"/>
    </source>
</evidence>
<keyword evidence="2" id="KW-0805">Transcription regulation</keyword>
<accession>A0A844FSE5</accession>
<comment type="similarity">
    <text evidence="1">Belongs to the LysR transcriptional regulatory family.</text>
</comment>
<dbReference type="GO" id="GO:0032993">
    <property type="term" value="C:protein-DNA complex"/>
    <property type="evidence" value="ECO:0007669"/>
    <property type="project" value="TreeGrafter"/>
</dbReference>
<dbReference type="SUPFAM" id="SSF53850">
    <property type="entry name" value="Periplasmic binding protein-like II"/>
    <property type="match status" value="1"/>
</dbReference>
<name>A0A844FSE5_9FIRM</name>
<dbReference type="RefSeq" id="WP_154514961.1">
    <property type="nucleotide sequence ID" value="NZ_VUNM01000007.1"/>
</dbReference>
<dbReference type="InterPro" id="IPR005119">
    <property type="entry name" value="LysR_subst-bd"/>
</dbReference>
<dbReference type="PANTHER" id="PTHR30346">
    <property type="entry name" value="TRANSCRIPTIONAL DUAL REGULATOR HCAR-RELATED"/>
    <property type="match status" value="1"/>
</dbReference>
<evidence type="ECO:0000256" key="4">
    <source>
        <dbReference type="ARBA" id="ARBA00023163"/>
    </source>
</evidence>
<evidence type="ECO:0000259" key="5">
    <source>
        <dbReference type="PROSITE" id="PS50931"/>
    </source>
</evidence>
<comment type="caution">
    <text evidence="6">The sequence shown here is derived from an EMBL/GenBank/DDBJ whole genome shotgun (WGS) entry which is preliminary data.</text>
</comment>
<sequence>MHIEKLKYYIDLYECRNFTQVAKKNYISQASLSQFVSSLEQEFHTPLFDHKKTPIIPTTKGTIFYNQAKLILKQYERLQEVMQADTPALYIGYTSYEDLKFLLHYIPLFKERYPEIKIDLDKVLIKDINEAIHSHMYDCILSFTHSFDEAGMVSEVLAKGQYGAIVGKGHPLYERESVTIDELYTYRMIMLSRNQIGDSYDEFLRRSRNLDGYEPMIVRTVDDLDTEMFYIITENLLGFAPSADITIPFHEAIHYVPIIDTHHTYQICAGYSKDSTSTTLSKFIESFH</sequence>
<dbReference type="SUPFAM" id="SSF46785">
    <property type="entry name" value="Winged helix' DNA-binding domain"/>
    <property type="match status" value="1"/>
</dbReference>
<gene>
    <name evidence="6" type="ORF">FYJ79_04690</name>
</gene>
<proteinExistence type="inferred from homology"/>
<dbReference type="Pfam" id="PF03466">
    <property type="entry name" value="LysR_substrate"/>
    <property type="match status" value="1"/>
</dbReference>
<feature type="domain" description="HTH lysR-type" evidence="5">
    <location>
        <begin position="1"/>
        <end position="58"/>
    </location>
</feature>
<dbReference type="PANTHER" id="PTHR30346:SF0">
    <property type="entry name" value="HCA OPERON TRANSCRIPTIONAL ACTIVATOR HCAR"/>
    <property type="match status" value="1"/>
</dbReference>
<dbReference type="Gene3D" id="3.40.190.290">
    <property type="match status" value="1"/>
</dbReference>
<dbReference type="EMBL" id="VUNM01000007">
    <property type="protein sequence ID" value="MST88878.1"/>
    <property type="molecule type" value="Genomic_DNA"/>
</dbReference>
<dbReference type="Pfam" id="PF00126">
    <property type="entry name" value="HTH_1"/>
    <property type="match status" value="1"/>
</dbReference>
<organism evidence="6 7">
    <name type="scientific">Sharpea porci</name>
    <dbReference type="NCBI Taxonomy" id="2652286"/>
    <lineage>
        <taxon>Bacteria</taxon>
        <taxon>Bacillati</taxon>
        <taxon>Bacillota</taxon>
        <taxon>Erysipelotrichia</taxon>
        <taxon>Erysipelotrichales</taxon>
        <taxon>Coprobacillaceae</taxon>
        <taxon>Sharpea</taxon>
    </lineage>
</organism>
<keyword evidence="4" id="KW-0804">Transcription</keyword>
<dbReference type="PROSITE" id="PS50931">
    <property type="entry name" value="HTH_LYSR"/>
    <property type="match status" value="1"/>
</dbReference>
<dbReference type="InterPro" id="IPR036390">
    <property type="entry name" value="WH_DNA-bd_sf"/>
</dbReference>
<evidence type="ECO:0000256" key="1">
    <source>
        <dbReference type="ARBA" id="ARBA00009437"/>
    </source>
</evidence>
<evidence type="ECO:0000313" key="6">
    <source>
        <dbReference type="EMBL" id="MST88878.1"/>
    </source>
</evidence>
<dbReference type="GO" id="GO:0003677">
    <property type="term" value="F:DNA binding"/>
    <property type="evidence" value="ECO:0007669"/>
    <property type="project" value="UniProtKB-KW"/>
</dbReference>
<dbReference type="Gene3D" id="1.10.10.10">
    <property type="entry name" value="Winged helix-like DNA-binding domain superfamily/Winged helix DNA-binding domain"/>
    <property type="match status" value="1"/>
</dbReference>
<protein>
    <submittedName>
        <fullName evidence="6">LysR family transcriptional regulator</fullName>
    </submittedName>
</protein>
<keyword evidence="3" id="KW-0238">DNA-binding</keyword>
<evidence type="ECO:0000313" key="7">
    <source>
        <dbReference type="Proteomes" id="UP000442619"/>
    </source>
</evidence>